<organism evidence="3 4">
    <name type="scientific">Thalassiosira oceanica</name>
    <name type="common">Marine diatom</name>
    <dbReference type="NCBI Taxonomy" id="159749"/>
    <lineage>
        <taxon>Eukaryota</taxon>
        <taxon>Sar</taxon>
        <taxon>Stramenopiles</taxon>
        <taxon>Ochrophyta</taxon>
        <taxon>Bacillariophyta</taxon>
        <taxon>Coscinodiscophyceae</taxon>
        <taxon>Thalassiosirophycidae</taxon>
        <taxon>Thalassiosirales</taxon>
        <taxon>Thalassiosiraceae</taxon>
        <taxon>Thalassiosira</taxon>
    </lineage>
</organism>
<feature type="compositionally biased region" description="Polar residues" evidence="1">
    <location>
        <begin position="1"/>
        <end position="12"/>
    </location>
</feature>
<dbReference type="EMBL" id="AGNL01016798">
    <property type="protein sequence ID" value="EJK64834.1"/>
    <property type="molecule type" value="Genomic_DNA"/>
</dbReference>
<feature type="region of interest" description="Disordered" evidence="1">
    <location>
        <begin position="195"/>
        <end position="239"/>
    </location>
</feature>
<feature type="region of interest" description="Disordered" evidence="1">
    <location>
        <begin position="261"/>
        <end position="289"/>
    </location>
</feature>
<comment type="caution">
    <text evidence="3">The sequence shown here is derived from an EMBL/GenBank/DDBJ whole genome shotgun (WGS) entry which is preliminary data.</text>
</comment>
<feature type="region of interest" description="Disordered" evidence="1">
    <location>
        <begin position="1"/>
        <end position="23"/>
    </location>
</feature>
<gene>
    <name evidence="3" type="ORF">THAOC_14389</name>
</gene>
<feature type="compositionally biased region" description="Polar residues" evidence="1">
    <location>
        <begin position="216"/>
        <end position="229"/>
    </location>
</feature>
<dbReference type="Proteomes" id="UP000266841">
    <property type="component" value="Unassembled WGS sequence"/>
</dbReference>
<evidence type="ECO:0000313" key="4">
    <source>
        <dbReference type="Proteomes" id="UP000266841"/>
    </source>
</evidence>
<keyword evidence="4" id="KW-1185">Reference proteome</keyword>
<feature type="non-terminal residue" evidence="3">
    <location>
        <position position="398"/>
    </location>
</feature>
<feature type="transmembrane region" description="Helical" evidence="2">
    <location>
        <begin position="370"/>
        <end position="390"/>
    </location>
</feature>
<proteinExistence type="predicted"/>
<feature type="compositionally biased region" description="Low complexity" evidence="1">
    <location>
        <begin position="197"/>
        <end position="209"/>
    </location>
</feature>
<feature type="transmembrane region" description="Helical" evidence="2">
    <location>
        <begin position="342"/>
        <end position="363"/>
    </location>
</feature>
<keyword evidence="2" id="KW-0812">Transmembrane</keyword>
<keyword evidence="2" id="KW-0472">Membrane</keyword>
<keyword evidence="2" id="KW-1133">Transmembrane helix</keyword>
<accession>K0SIQ0</accession>
<name>K0SIQ0_THAOC</name>
<evidence type="ECO:0000313" key="3">
    <source>
        <dbReference type="EMBL" id="EJK64834.1"/>
    </source>
</evidence>
<protein>
    <submittedName>
        <fullName evidence="3">Uncharacterized protein</fullName>
    </submittedName>
</protein>
<evidence type="ECO:0000256" key="1">
    <source>
        <dbReference type="SAM" id="MobiDB-lite"/>
    </source>
</evidence>
<evidence type="ECO:0000256" key="2">
    <source>
        <dbReference type="SAM" id="Phobius"/>
    </source>
</evidence>
<dbReference type="AlphaFoldDB" id="K0SIQ0"/>
<sequence>MPKSQTNPTSGCDPTPRRPSGNTRKAFAAQRARCDPAYLQELAAIRNTPTALLLKGLRPIDKTTTPRIFSLGEAVTDLRNILDAVDLAHFGVEDTNDTAHSISAVGSLDRGSAAGSVKSRVAQLEMEVRNGFDGIGDTINKAIDTKFAAFMNELRAEILTNSMSESKQVVKDNASLLQNANEARNKADEKLIEAKQAPSRAASSSNRANQLVKAPTNGSSNRASPSSKRATGGTIGGGYQPDETEGYVYWAAFTTNDLRAPRCDRGSRGFPSPQKGARGPPQRDKRHWANPSYRVVLPIDDGEPPSQHLWNNNDGAGIKVMSLAPQVYGNYNTMGTGTDPSLFIMILFMVQLITVNWATFGGIRLDIPCFALLCSSLVCAVANCGCNSLGSGGGVSMS</sequence>
<reference evidence="3 4" key="1">
    <citation type="journal article" date="2012" name="Genome Biol.">
        <title>Genome and low-iron response of an oceanic diatom adapted to chronic iron limitation.</title>
        <authorList>
            <person name="Lommer M."/>
            <person name="Specht M."/>
            <person name="Roy A.S."/>
            <person name="Kraemer L."/>
            <person name="Andreson R."/>
            <person name="Gutowska M.A."/>
            <person name="Wolf J."/>
            <person name="Bergner S.V."/>
            <person name="Schilhabel M.B."/>
            <person name="Klostermeier U.C."/>
            <person name="Beiko R.G."/>
            <person name="Rosenstiel P."/>
            <person name="Hippler M."/>
            <person name="Laroche J."/>
        </authorList>
    </citation>
    <scope>NUCLEOTIDE SEQUENCE [LARGE SCALE GENOMIC DNA]</scope>
    <source>
        <strain evidence="3 4">CCMP1005</strain>
    </source>
</reference>